<feature type="region of interest" description="Disordered" evidence="1">
    <location>
        <begin position="273"/>
        <end position="292"/>
    </location>
</feature>
<name>U1GIY3_ENDPU</name>
<evidence type="ECO:0000256" key="1">
    <source>
        <dbReference type="SAM" id="MobiDB-lite"/>
    </source>
</evidence>
<dbReference type="RefSeq" id="XP_007802167.1">
    <property type="nucleotide sequence ID" value="XM_007803976.1"/>
</dbReference>
<accession>U1GIY3</accession>
<dbReference type="SUPFAM" id="SSF48208">
    <property type="entry name" value="Six-hairpin glycosidases"/>
    <property type="match status" value="1"/>
</dbReference>
<feature type="compositionally biased region" description="Polar residues" evidence="1">
    <location>
        <begin position="273"/>
        <end position="283"/>
    </location>
</feature>
<dbReference type="Pfam" id="PF03663">
    <property type="entry name" value="Glyco_hydro_76"/>
    <property type="match status" value="2"/>
</dbReference>
<evidence type="ECO:0000313" key="2">
    <source>
        <dbReference type="EMBL" id="ERF72098.1"/>
    </source>
</evidence>
<dbReference type="OMA" id="EPYKNAI"/>
<reference evidence="3" key="1">
    <citation type="journal article" date="2014" name="BMC Genomics">
        <title>Genome characteristics reveal the impact of lichenization on lichen-forming fungus Endocarpon pusillum Hedwig (Verrucariales, Ascomycota).</title>
        <authorList>
            <person name="Wang Y.-Y."/>
            <person name="Liu B."/>
            <person name="Zhang X.-Y."/>
            <person name="Zhou Q.-M."/>
            <person name="Zhang T."/>
            <person name="Li H."/>
            <person name="Yu Y.-F."/>
            <person name="Zhang X.-L."/>
            <person name="Hao X.-Y."/>
            <person name="Wang M."/>
            <person name="Wang L."/>
            <person name="Wei J.-C."/>
        </authorList>
    </citation>
    <scope>NUCLEOTIDE SEQUENCE [LARGE SCALE GENOMIC DNA]</scope>
    <source>
        <strain evidence="3">Z07020 / HMAS-L-300199</strain>
    </source>
</reference>
<evidence type="ECO:0008006" key="4">
    <source>
        <dbReference type="Google" id="ProtNLM"/>
    </source>
</evidence>
<keyword evidence="3" id="KW-1185">Reference proteome</keyword>
<dbReference type="EMBL" id="KE721112">
    <property type="protein sequence ID" value="ERF72098.1"/>
    <property type="molecule type" value="Genomic_DNA"/>
</dbReference>
<organism evidence="2 3">
    <name type="scientific">Endocarpon pusillum (strain Z07020 / HMAS-L-300199)</name>
    <name type="common">Lichen-forming fungus</name>
    <dbReference type="NCBI Taxonomy" id="1263415"/>
    <lineage>
        <taxon>Eukaryota</taxon>
        <taxon>Fungi</taxon>
        <taxon>Dikarya</taxon>
        <taxon>Ascomycota</taxon>
        <taxon>Pezizomycotina</taxon>
        <taxon>Eurotiomycetes</taxon>
        <taxon>Chaetothyriomycetidae</taxon>
        <taxon>Verrucariales</taxon>
        <taxon>Verrucariaceae</taxon>
        <taxon>Endocarpon</taxon>
    </lineage>
</organism>
<gene>
    <name evidence="2" type="ORF">EPUS_02889</name>
</gene>
<dbReference type="GeneID" id="19237938"/>
<protein>
    <recommendedName>
        <fullName evidence="4">Glycosyl hydrolase</fullName>
    </recommendedName>
</protein>
<sequence>MISPIASKLPCLKAPFIFVLATFCAVYSWQLPAALAQLAPSRQQTAISSNEVVGKIVPYLARSENDTSSSLPSTLNALLDAIGVMQEKYFDISTGTWPESIDWTAAVLGTHVSATLSTLISSTDLGTSTCSNILAWNNLINRYFSHTSVFYFGENALSIRNQAYDDMLWVVLGWLENIKFIDLYSSMRSNQADTDPALQKPWHGMQFKPAVAHRAHVFYNIAVRGWDTSLCNGGMVWNQNLRPYKNSITNELFISASISMYLYFPGDDNDSPFFTTTSKQQPPESEAPHNPTHLQNAIKAYAWLKSSNMTNPTHPGLYADGYHISGWHRTPDGRINPGTGKCDDLNTMVYTYNQGVVLTGLRGLYLATGERSYLADGHALIESVLAATGWADTENMAWSGLGRGGVLEEYCDSSGSCSQNGHTFKGIFFGHLAEFCRDLSAVEEGIVSDINGADESMHGHGSSAGSDQTWQHHLHRCKRYHEWVEHNAHAAAMTRDEEGRFGMWWGRAYPDDGTGIEELGIKSSLLPAGALDYANDDGALAAERSDVSGLAARNFRKAVAGDGGASERRDLNDRGRGRTVETQSGGVAVLRALWQWESAHVKTEKKEDMESEAEL</sequence>
<proteinExistence type="predicted"/>
<dbReference type="Proteomes" id="UP000019373">
    <property type="component" value="Unassembled WGS sequence"/>
</dbReference>
<dbReference type="Gene3D" id="1.50.10.20">
    <property type="match status" value="1"/>
</dbReference>
<dbReference type="PANTHER" id="PTHR47791:SF2">
    <property type="entry name" value="ENDO MANNANASE, GH76 FAMILY (EUROFUNG)"/>
    <property type="match status" value="1"/>
</dbReference>
<dbReference type="InterPro" id="IPR053169">
    <property type="entry name" value="MUG_Protein"/>
</dbReference>
<dbReference type="InterPro" id="IPR008928">
    <property type="entry name" value="6-hairpin_glycosidase_sf"/>
</dbReference>
<dbReference type="InterPro" id="IPR005198">
    <property type="entry name" value="Glyco_hydro_76"/>
</dbReference>
<dbReference type="AlphaFoldDB" id="U1GIY3"/>
<dbReference type="PANTHER" id="PTHR47791">
    <property type="entry name" value="MEIOTICALLY UP-REGULATED GENE 191 PROTEIN"/>
    <property type="match status" value="1"/>
</dbReference>
<dbReference type="eggNOG" id="ENOG502QTTU">
    <property type="taxonomic scope" value="Eukaryota"/>
</dbReference>
<feature type="region of interest" description="Disordered" evidence="1">
    <location>
        <begin position="561"/>
        <end position="580"/>
    </location>
</feature>
<dbReference type="OrthoDB" id="4104179at2759"/>
<dbReference type="GO" id="GO:0005975">
    <property type="term" value="P:carbohydrate metabolic process"/>
    <property type="evidence" value="ECO:0007669"/>
    <property type="project" value="InterPro"/>
</dbReference>
<dbReference type="HOGENOM" id="CLU_021766_1_0_1"/>
<feature type="compositionally biased region" description="Basic and acidic residues" evidence="1">
    <location>
        <begin position="565"/>
        <end position="579"/>
    </location>
</feature>
<evidence type="ECO:0000313" key="3">
    <source>
        <dbReference type="Proteomes" id="UP000019373"/>
    </source>
</evidence>